<organism evidence="2 3">
    <name type="scientific">Plasmodium vivax (strain Salvador I)</name>
    <dbReference type="NCBI Taxonomy" id="126793"/>
    <lineage>
        <taxon>Eukaryota</taxon>
        <taxon>Sar</taxon>
        <taxon>Alveolata</taxon>
        <taxon>Apicomplexa</taxon>
        <taxon>Aconoidasida</taxon>
        <taxon>Haemosporida</taxon>
        <taxon>Plasmodiidae</taxon>
        <taxon>Plasmodium</taxon>
        <taxon>Plasmodium (Plasmodium)</taxon>
    </lineage>
</organism>
<dbReference type="VEuPathDB" id="PlasmoDB:PVX_035190"/>
<feature type="region of interest" description="Disordered" evidence="1">
    <location>
        <begin position="277"/>
        <end position="309"/>
    </location>
</feature>
<proteinExistence type="predicted"/>
<dbReference type="OMA" id="RICCTNE"/>
<evidence type="ECO:0000313" key="3">
    <source>
        <dbReference type="Proteomes" id="UP000008333"/>
    </source>
</evidence>
<evidence type="ECO:0000313" key="2">
    <source>
        <dbReference type="EMBL" id="EDL42705.1"/>
    </source>
</evidence>
<dbReference type="RefSeq" id="XP_001612498.1">
    <property type="nucleotide sequence ID" value="XM_001612448.1"/>
</dbReference>
<protein>
    <submittedName>
        <fullName evidence="2">Variable surface protein Vir6, truncated, putative</fullName>
    </submittedName>
</protein>
<reference evidence="2 3" key="1">
    <citation type="journal article" date="2008" name="Nature">
        <title>Comparative genomics of the neglected human malaria parasite Plasmodium vivax.</title>
        <authorList>
            <person name="Carlton J.M."/>
            <person name="Adams J.H."/>
            <person name="Silva J.C."/>
            <person name="Bidwell S.L."/>
            <person name="Lorenzi H."/>
            <person name="Caler E."/>
            <person name="Crabtree J."/>
            <person name="Angiuoli S.V."/>
            <person name="Merino E.F."/>
            <person name="Amedeo P."/>
            <person name="Cheng Q."/>
            <person name="Coulson R.M."/>
            <person name="Crabb B.S."/>
            <person name="Del Portillo H.A."/>
            <person name="Essien K."/>
            <person name="Feldblyum T.V."/>
            <person name="Fernandez-Becerra C."/>
            <person name="Gilson P.R."/>
            <person name="Gueye A.H."/>
            <person name="Guo X."/>
            <person name="Kang'a S."/>
            <person name="Kooij T.W."/>
            <person name="Korsinczky M."/>
            <person name="Meyer E.V."/>
            <person name="Nene V."/>
            <person name="Paulsen I."/>
            <person name="White O."/>
            <person name="Ralph S.A."/>
            <person name="Ren Q."/>
            <person name="Sargeant T.J."/>
            <person name="Salzberg S.L."/>
            <person name="Stoeckert C.J."/>
            <person name="Sullivan S.A."/>
            <person name="Yamamoto M.M."/>
            <person name="Hoffman S.L."/>
            <person name="Wortman J.R."/>
            <person name="Gardner M.J."/>
            <person name="Galinski M.R."/>
            <person name="Barnwell J.W."/>
            <person name="Fraser-Liggett C.M."/>
        </authorList>
    </citation>
    <scope>NUCLEOTIDE SEQUENCE [LARGE SCALE GENOMIC DNA]</scope>
    <source>
        <strain evidence="2 3">Salvador I</strain>
    </source>
</reference>
<dbReference type="EMBL" id="AAKM01000177">
    <property type="protein sequence ID" value="EDL42705.1"/>
    <property type="molecule type" value="Genomic_DNA"/>
</dbReference>
<name>A5KD64_PLAVS</name>
<comment type="caution">
    <text evidence="2">The sequence shown here is derived from an EMBL/GenBank/DDBJ whole genome shotgun (WGS) entry which is preliminary data.</text>
</comment>
<feature type="non-terminal residue" evidence="2">
    <location>
        <position position="1"/>
    </location>
</feature>
<dbReference type="Proteomes" id="UP000008333">
    <property type="component" value="Unassembled WGS sequence"/>
</dbReference>
<dbReference type="KEGG" id="pvx:PVX_035190"/>
<dbReference type="GeneID" id="5471725"/>
<evidence type="ECO:0000256" key="1">
    <source>
        <dbReference type="SAM" id="MobiDB-lite"/>
    </source>
</evidence>
<sequence length="410" mass="46163">QELNKLSNIFTNLKKYLSNNHVFAWGNYNGEETCKYISYLLCDQIRGNILGECDEGTFKVLSEFVDQCNVYKRSHMCKNKVKHINNDNFLKMKALYVLYDKYYKLSIQHKQWDKETYCSDMIYLVSLYNKFLNKYPSHSLKFNDVLRQFKVLMDTITVTGKERCQGVQFPMLNPVFFERQEVVPQVLPSVRESNQSQGVTLDVPGKSKPLDVTRLQTSAVGVEVRDNPHNAKGPKVSYPLTSTGTLDLHITGESEHPHKTLESSETYTSLGTIESYVPQESHRPGRSSGSSEYLHTNSTHSPGDENIESTNLKESVLRNEDVTLLGKIQTTLSGIVSEVEPGPVLGVSGGMGALFLLFKYTPVGTFFRGGRVRARRIPSGFSGPFLGEFPDVQDYYGGNIGYGQMNPLAE</sequence>
<gene>
    <name evidence="2" type="ORF">PVX_035190</name>
</gene>
<dbReference type="AlphaFoldDB" id="A5KD64"/>
<dbReference type="InParanoid" id="A5KD64"/>
<accession>A5KD64</accession>
<feature type="compositionally biased region" description="Polar residues" evidence="1">
    <location>
        <begin position="287"/>
        <end position="301"/>
    </location>
</feature>
<keyword evidence="3" id="KW-1185">Reference proteome</keyword>